<dbReference type="GO" id="GO:0009986">
    <property type="term" value="C:cell surface"/>
    <property type="evidence" value="ECO:0007669"/>
    <property type="project" value="UniProtKB-SubCell"/>
</dbReference>
<dbReference type="Proteomes" id="UP000036338">
    <property type="component" value="Unassembled WGS sequence"/>
</dbReference>
<dbReference type="GO" id="GO:0009279">
    <property type="term" value="C:cell outer membrane"/>
    <property type="evidence" value="ECO:0007669"/>
    <property type="project" value="UniProtKB-SubCell"/>
</dbReference>
<dbReference type="PATRIC" id="fig|292.27.peg.5258"/>
<name>A0A0J5WMF2_BURCE</name>
<feature type="domain" description="Trimeric autotransporter adhesin YadA-like head" evidence="12">
    <location>
        <begin position="124"/>
        <end position="148"/>
    </location>
</feature>
<feature type="non-terminal residue" evidence="14">
    <location>
        <position position="1"/>
    </location>
</feature>
<evidence type="ECO:0000256" key="6">
    <source>
        <dbReference type="ARBA" id="ARBA00022692"/>
    </source>
</evidence>
<dbReference type="Gene3D" id="2.150.10.10">
    <property type="entry name" value="Serralysin-like metalloprotease, C-terminal"/>
    <property type="match status" value="1"/>
</dbReference>
<keyword evidence="9" id="KW-0472">Membrane</keyword>
<feature type="domain" description="Trimeric autotransporter adhesin YadA-like C-terminal membrane anchor" evidence="11">
    <location>
        <begin position="201"/>
        <end position="259"/>
    </location>
</feature>
<comment type="similarity">
    <text evidence="3">Belongs to the autotransporter-2 (AT-2) (TC 1.B.40) family.</text>
</comment>
<evidence type="ECO:0000256" key="4">
    <source>
        <dbReference type="ARBA" id="ARBA00022448"/>
    </source>
</evidence>
<dbReference type="Pfam" id="PF05662">
    <property type="entry name" value="YadA_stalk"/>
    <property type="match status" value="1"/>
</dbReference>
<organism evidence="14 15">
    <name type="scientific">Burkholderia cepacia</name>
    <name type="common">Pseudomonas cepacia</name>
    <dbReference type="NCBI Taxonomy" id="292"/>
    <lineage>
        <taxon>Bacteria</taxon>
        <taxon>Pseudomonadati</taxon>
        <taxon>Pseudomonadota</taxon>
        <taxon>Betaproteobacteria</taxon>
        <taxon>Burkholderiales</taxon>
        <taxon>Burkholderiaceae</taxon>
        <taxon>Burkholderia</taxon>
        <taxon>Burkholderia cepacia complex</taxon>
    </lineage>
</organism>
<dbReference type="InterPro" id="IPR045584">
    <property type="entry name" value="Pilin-like"/>
</dbReference>
<proteinExistence type="inferred from homology"/>
<keyword evidence="5" id="KW-1134">Transmembrane beta strand</keyword>
<evidence type="ECO:0000313" key="15">
    <source>
        <dbReference type="Proteomes" id="UP000036338"/>
    </source>
</evidence>
<gene>
    <name evidence="14" type="ORF">VL15_24485</name>
</gene>
<dbReference type="InterPro" id="IPR008635">
    <property type="entry name" value="Coiled_stalk_dom"/>
</dbReference>
<keyword evidence="7" id="KW-0732">Signal</keyword>
<keyword evidence="8" id="KW-0653">Protein transport</keyword>
<dbReference type="InterPro" id="IPR008640">
    <property type="entry name" value="Adhesin_Head_dom"/>
</dbReference>
<feature type="domain" description="Trimeric autotransporter adhesin YadA-like head" evidence="12">
    <location>
        <begin position="96"/>
        <end position="122"/>
    </location>
</feature>
<dbReference type="Pfam" id="PF03895">
    <property type="entry name" value="YadA_anchor"/>
    <property type="match status" value="1"/>
</dbReference>
<evidence type="ECO:0000259" key="11">
    <source>
        <dbReference type="Pfam" id="PF03895"/>
    </source>
</evidence>
<dbReference type="AlphaFoldDB" id="A0A0J5WMF2"/>
<sequence length="259" mass="25170">STSTSTGLSSLSTALSTTDNNLASLSTSTASAAQGVQTLTTAIANAQTHYYSVNDGGTLNANYANNGATGLNAMALGPNATAGGTNGIAIGNGANASSEGATVIGAQSLVSGTNGVALGMGATASAANAVALGANSIADQPNTVSVGAPGTERRITNVAPGINSTDAVNVSQLNALGSAVNDVARKAYAGIAGATALTMIPDVDQNKTLMVGVGTGVYQGYSAFAFGFTARLTNNLKLRGGVSGSSAGYTYGAGLGYQW</sequence>
<comment type="subcellular location">
    <subcellularLocation>
        <location evidence="2">Cell outer membrane</location>
    </subcellularLocation>
    <subcellularLocation>
        <location evidence="1">Cell surface</location>
    </subcellularLocation>
</comment>
<dbReference type="Gene3D" id="3.30.1300.30">
    <property type="entry name" value="GSPII I/J protein-like"/>
    <property type="match status" value="1"/>
</dbReference>
<evidence type="ECO:0000256" key="2">
    <source>
        <dbReference type="ARBA" id="ARBA00004442"/>
    </source>
</evidence>
<dbReference type="InterPro" id="IPR011049">
    <property type="entry name" value="Serralysin-like_metalloprot_C"/>
</dbReference>
<feature type="domain" description="Trimeric autotransporter adhesin YadA-like stalk" evidence="13">
    <location>
        <begin position="154"/>
        <end position="194"/>
    </location>
</feature>
<evidence type="ECO:0000256" key="3">
    <source>
        <dbReference type="ARBA" id="ARBA00005848"/>
    </source>
</evidence>
<feature type="domain" description="Trimeric autotransporter adhesin YadA-like head" evidence="12">
    <location>
        <begin position="68"/>
        <end position="94"/>
    </location>
</feature>
<evidence type="ECO:0000256" key="9">
    <source>
        <dbReference type="ARBA" id="ARBA00023136"/>
    </source>
</evidence>
<dbReference type="Pfam" id="PF05658">
    <property type="entry name" value="YadA_head"/>
    <property type="match status" value="3"/>
</dbReference>
<keyword evidence="4" id="KW-0813">Transport</keyword>
<evidence type="ECO:0000256" key="7">
    <source>
        <dbReference type="ARBA" id="ARBA00022729"/>
    </source>
</evidence>
<evidence type="ECO:0000256" key="10">
    <source>
        <dbReference type="ARBA" id="ARBA00023237"/>
    </source>
</evidence>
<evidence type="ECO:0000256" key="1">
    <source>
        <dbReference type="ARBA" id="ARBA00004241"/>
    </source>
</evidence>
<reference evidence="14 15" key="1">
    <citation type="submission" date="2015-05" db="EMBL/GenBank/DDBJ databases">
        <title>Draft genome of Burkholderia cepacia LK29.</title>
        <authorList>
            <person name="Chan X.Y."/>
        </authorList>
    </citation>
    <scope>NUCLEOTIDE SEQUENCE [LARGE SCALE GENOMIC DNA]</scope>
    <source>
        <strain evidence="14 15">LK29</strain>
    </source>
</reference>
<comment type="caution">
    <text evidence="14">The sequence shown here is derived from an EMBL/GenBank/DDBJ whole genome shotgun (WGS) entry which is preliminary data.</text>
</comment>
<keyword evidence="10" id="KW-0998">Cell outer membrane</keyword>
<dbReference type="EMBL" id="LDWR01000042">
    <property type="protein sequence ID" value="KML53741.1"/>
    <property type="molecule type" value="Genomic_DNA"/>
</dbReference>
<evidence type="ECO:0000259" key="12">
    <source>
        <dbReference type="Pfam" id="PF05658"/>
    </source>
</evidence>
<dbReference type="SUPFAM" id="SSF54523">
    <property type="entry name" value="Pili subunits"/>
    <property type="match status" value="1"/>
</dbReference>
<evidence type="ECO:0000256" key="8">
    <source>
        <dbReference type="ARBA" id="ARBA00022927"/>
    </source>
</evidence>
<dbReference type="GO" id="GO:0015031">
    <property type="term" value="P:protein transport"/>
    <property type="evidence" value="ECO:0007669"/>
    <property type="project" value="UniProtKB-KW"/>
</dbReference>
<keyword evidence="6" id="KW-0812">Transmembrane</keyword>
<evidence type="ECO:0000313" key="14">
    <source>
        <dbReference type="EMBL" id="KML53741.1"/>
    </source>
</evidence>
<protein>
    <submittedName>
        <fullName evidence="14">Autotransporter adhesin</fullName>
    </submittedName>
</protein>
<dbReference type="InterPro" id="IPR005594">
    <property type="entry name" value="YadA_C"/>
</dbReference>
<dbReference type="SUPFAM" id="SSF101967">
    <property type="entry name" value="Adhesin YadA, collagen-binding domain"/>
    <property type="match status" value="1"/>
</dbReference>
<accession>A0A0J5WMF2</accession>
<evidence type="ECO:0000256" key="5">
    <source>
        <dbReference type="ARBA" id="ARBA00022452"/>
    </source>
</evidence>
<evidence type="ECO:0000259" key="13">
    <source>
        <dbReference type="Pfam" id="PF05662"/>
    </source>
</evidence>